<feature type="domain" description="DUF1214" evidence="2">
    <location>
        <begin position="384"/>
        <end position="485"/>
    </location>
</feature>
<dbReference type="Gene3D" id="2.60.120.600">
    <property type="entry name" value="Domain of unknown function DUF1214, C-terminal domain"/>
    <property type="match status" value="1"/>
</dbReference>
<dbReference type="PANTHER" id="PTHR36509">
    <property type="entry name" value="BLL3101 PROTEIN"/>
    <property type="match status" value="1"/>
</dbReference>
<evidence type="ECO:0000259" key="2">
    <source>
        <dbReference type="Pfam" id="PF06742"/>
    </source>
</evidence>
<evidence type="ECO:0000256" key="1">
    <source>
        <dbReference type="SAM" id="MobiDB-lite"/>
    </source>
</evidence>
<keyword evidence="5" id="KW-1185">Reference proteome</keyword>
<protein>
    <submittedName>
        <fullName evidence="4">DUF1254 domain-containing protein</fullName>
    </submittedName>
</protein>
<name>A0A6N6MTD0_9HYPH</name>
<proteinExistence type="predicted"/>
<dbReference type="Pfam" id="PF06742">
    <property type="entry name" value="DUF1214"/>
    <property type="match status" value="1"/>
</dbReference>
<evidence type="ECO:0000259" key="3">
    <source>
        <dbReference type="Pfam" id="PF06863"/>
    </source>
</evidence>
<dbReference type="PANTHER" id="PTHR36509:SF3">
    <property type="entry name" value="SIGNAL PEPTIDE PROTEIN"/>
    <property type="match status" value="1"/>
</dbReference>
<reference evidence="4 5" key="1">
    <citation type="submission" date="2019-09" db="EMBL/GenBank/DDBJ databases">
        <title>YIM 132548 draft genome.</title>
        <authorList>
            <person name="Jiang L."/>
        </authorList>
    </citation>
    <scope>NUCLEOTIDE SEQUENCE [LARGE SCALE GENOMIC DNA]</scope>
    <source>
        <strain evidence="4 5">YIM 132548</strain>
    </source>
</reference>
<evidence type="ECO:0000313" key="5">
    <source>
        <dbReference type="Proteomes" id="UP000441523"/>
    </source>
</evidence>
<dbReference type="Pfam" id="PF06863">
    <property type="entry name" value="DUF1254"/>
    <property type="match status" value="1"/>
</dbReference>
<comment type="caution">
    <text evidence="4">The sequence shown here is derived from an EMBL/GenBank/DDBJ whole genome shotgun (WGS) entry which is preliminary data.</text>
</comment>
<gene>
    <name evidence="4" type="ORF">F6X51_10315</name>
</gene>
<sequence length="504" mass="55207">MRADRTDGVSARTIPVSSDARDSVEEGAMGARWPAAFAASLLLSIATLGRAEEAVPQQTAPPAVATEEPSLIRGRAVEAAIWGMPIVSFDVMRQAFFRDAGAKYGDIVFWSKPSDWQNQTTTPNASSLYVYFNFNTKDGPVVLDFPAAVGAGLFGTMLDAWQKPLTDVGPQGADKGQGGKYVILPPGFEGEVPAGTISIHSATYNGYALFRAIPQTQSDADMAKAIELVRKLRLYPLIEATIPPDQRFIDMAGKLFDGIVPYDARFYDHLVRMIGEEPVQDRDLVAMGQLLSLGIEKGKPFKPDARRETTLRTAVARAQTGFINAVSRSEGWWPGSHWTLPETLGPKTGFSFQTPEYLGIDARGLIFYLAYAPPEKLGSATFSLLGFTDAKGGPLVGDRSYRLHIPADVPAQQFWAVTVYNVETAGFIRESPRVGLDSYNPSLRKSTDGSINVDFRSKPPADGDANWIYTAPHGKWFAMFRLYGPGRPLFDKTWRLPDIQEVAR</sequence>
<dbReference type="EMBL" id="VZZJ01000007">
    <property type="protein sequence ID" value="KAB1073590.1"/>
    <property type="molecule type" value="Genomic_DNA"/>
</dbReference>
<dbReference type="Gene3D" id="2.60.40.1610">
    <property type="entry name" value="Domain of unknown function DUF1254"/>
    <property type="match status" value="1"/>
</dbReference>
<dbReference type="SUPFAM" id="SSF160935">
    <property type="entry name" value="VPA0735-like"/>
    <property type="match status" value="1"/>
</dbReference>
<evidence type="ECO:0000313" key="4">
    <source>
        <dbReference type="EMBL" id="KAB1073590.1"/>
    </source>
</evidence>
<feature type="domain" description="DUF1254" evidence="3">
    <location>
        <begin position="113"/>
        <end position="236"/>
    </location>
</feature>
<dbReference type="Proteomes" id="UP000441523">
    <property type="component" value="Unassembled WGS sequence"/>
</dbReference>
<feature type="region of interest" description="Disordered" evidence="1">
    <location>
        <begin position="1"/>
        <end position="23"/>
    </location>
</feature>
<dbReference type="AlphaFoldDB" id="A0A6N6MTD0"/>
<dbReference type="InterPro" id="IPR010621">
    <property type="entry name" value="DUF1214"/>
</dbReference>
<dbReference type="InterPro" id="IPR037049">
    <property type="entry name" value="DUF1214_C_sf"/>
</dbReference>
<dbReference type="Gene3D" id="1.10.3360.10">
    <property type="entry name" value="VPA0735-like domain"/>
    <property type="match status" value="1"/>
</dbReference>
<dbReference type="InterPro" id="IPR037050">
    <property type="entry name" value="DUF1254_sf"/>
</dbReference>
<accession>A0A6N6MTD0</accession>
<organism evidence="4 5">
    <name type="scientific">Methylobacterium planeticum</name>
    <dbReference type="NCBI Taxonomy" id="2615211"/>
    <lineage>
        <taxon>Bacteria</taxon>
        <taxon>Pseudomonadati</taxon>
        <taxon>Pseudomonadota</taxon>
        <taxon>Alphaproteobacteria</taxon>
        <taxon>Hyphomicrobiales</taxon>
        <taxon>Methylobacteriaceae</taxon>
        <taxon>Methylobacterium</taxon>
    </lineage>
</organism>
<dbReference type="InterPro" id="IPR010679">
    <property type="entry name" value="DUF1254"/>
</dbReference>